<evidence type="ECO:0000256" key="8">
    <source>
        <dbReference type="SAM" id="Phobius"/>
    </source>
</evidence>
<dbReference type="InterPro" id="IPR003599">
    <property type="entry name" value="Ig_sub"/>
</dbReference>
<feature type="signal peptide" evidence="9">
    <location>
        <begin position="1"/>
        <end position="19"/>
    </location>
</feature>
<evidence type="ECO:0000256" key="2">
    <source>
        <dbReference type="ARBA" id="ARBA00022475"/>
    </source>
</evidence>
<evidence type="ECO:0000259" key="10">
    <source>
        <dbReference type="PROSITE" id="PS50835"/>
    </source>
</evidence>
<dbReference type="GO" id="GO:0009617">
    <property type="term" value="P:response to bacterium"/>
    <property type="evidence" value="ECO:0007669"/>
    <property type="project" value="TreeGrafter"/>
</dbReference>
<dbReference type="PROSITE" id="PS50835">
    <property type="entry name" value="IG_LIKE"/>
    <property type="match status" value="5"/>
</dbReference>
<dbReference type="InterPro" id="IPR007110">
    <property type="entry name" value="Ig-like_dom"/>
</dbReference>
<keyword evidence="8" id="KW-1133">Transmembrane helix</keyword>
<evidence type="ECO:0000256" key="7">
    <source>
        <dbReference type="ARBA" id="ARBA00023180"/>
    </source>
</evidence>
<dbReference type="SMART" id="SM00409">
    <property type="entry name" value="IG"/>
    <property type="match status" value="5"/>
</dbReference>
<feature type="domain" description="Ig-like" evidence="10">
    <location>
        <begin position="244"/>
        <end position="340"/>
    </location>
</feature>
<keyword evidence="3 9" id="KW-0732">Signal</keyword>
<feature type="domain" description="Ig-like" evidence="10">
    <location>
        <begin position="717"/>
        <end position="807"/>
    </location>
</feature>
<dbReference type="PANTHER" id="PTHR19433">
    <property type="entry name" value="T-CELL RECEPTOR ALPHA CHAIN V REGION-RELATED"/>
    <property type="match status" value="1"/>
</dbReference>
<keyword evidence="6" id="KW-1015">Disulfide bond</keyword>
<dbReference type="Gene3D" id="2.60.40.10">
    <property type="entry name" value="Immunoglobulins"/>
    <property type="match status" value="5"/>
</dbReference>
<evidence type="ECO:0000256" key="6">
    <source>
        <dbReference type="ARBA" id="ARBA00023157"/>
    </source>
</evidence>
<keyword evidence="2" id="KW-1003">Cell membrane</keyword>
<dbReference type="SUPFAM" id="SSF48726">
    <property type="entry name" value="Immunoglobulin"/>
    <property type="match status" value="5"/>
</dbReference>
<protein>
    <recommendedName>
        <fullName evidence="10">Ig-like domain-containing protein</fullName>
    </recommendedName>
</protein>
<evidence type="ECO:0000313" key="11">
    <source>
        <dbReference type="EMBL" id="KAK2862710.1"/>
    </source>
</evidence>
<dbReference type="InterPro" id="IPR036179">
    <property type="entry name" value="Ig-like_dom_sf"/>
</dbReference>
<keyword evidence="4" id="KW-0391">Immunity</keyword>
<organism evidence="11 12">
    <name type="scientific">Channa striata</name>
    <name type="common">Snakehead murrel</name>
    <name type="synonym">Ophicephalus striatus</name>
    <dbReference type="NCBI Taxonomy" id="64152"/>
    <lineage>
        <taxon>Eukaryota</taxon>
        <taxon>Metazoa</taxon>
        <taxon>Chordata</taxon>
        <taxon>Craniata</taxon>
        <taxon>Vertebrata</taxon>
        <taxon>Euteleostomi</taxon>
        <taxon>Actinopterygii</taxon>
        <taxon>Neopterygii</taxon>
        <taxon>Teleostei</taxon>
        <taxon>Neoteleostei</taxon>
        <taxon>Acanthomorphata</taxon>
        <taxon>Anabantaria</taxon>
        <taxon>Anabantiformes</taxon>
        <taxon>Channoidei</taxon>
        <taxon>Channidae</taxon>
        <taxon>Channa</taxon>
    </lineage>
</organism>
<dbReference type="PANTHER" id="PTHR19433:SF127">
    <property type="entry name" value="NITR9"/>
    <property type="match status" value="1"/>
</dbReference>
<dbReference type="GO" id="GO:0002376">
    <property type="term" value="P:immune system process"/>
    <property type="evidence" value="ECO:0007669"/>
    <property type="project" value="UniProtKB-KW"/>
</dbReference>
<dbReference type="EMBL" id="JAUPFM010000001">
    <property type="protein sequence ID" value="KAK2862710.1"/>
    <property type="molecule type" value="Genomic_DNA"/>
</dbReference>
<evidence type="ECO:0000256" key="4">
    <source>
        <dbReference type="ARBA" id="ARBA00022859"/>
    </source>
</evidence>
<sequence length="913" mass="102378">MATSLLVFFLTNLFWGNMAQTAGLKSPSVHQENGFVSPGGSVTLNCTVHTGTCDGEHSVYWFKDSQPIIVYTYGDRNSQCERKPEIQKLTCIYNLPMENLNLSHAGTYYCAVASCGQIVFGKGIQLNFEYKVDTLVFVYSLCAALILNTTFSVFLAFLLFKLKKKIMSQSTMPQSGLSVDSKSYEDMHRLHYSSIRFNNRNMMTSLQFVLFYLTWLMSGKMAQTTALKFSSVRQESDFISAKTGQNLTLRCFYDDDIAARFYWYKQTLGKEPRLVSIFYKFESNGTFYDEFKNNPRFTLITEKGINHLMIRGLQTSDSATYFCASSYSYKFEFANGTTVSVKGSGLNIPALVHQSVSETVQPGGSVTLNCTVQTGTCDEEHSVYWFGDSGESYPGIIYTHGDKNNQCERKREKQTRTCVYNLPMKNLTRSHAGTYYCAVASCGHILFGNGTNVDVKYKEDSHVSLYFLSGALALTTTLSGLLTLLLCSINKRNCCQWKETNATTNAEVHRNEENLHYAALRKHDAYRSRRQMKTTDSECIIESLYTGQSNTAFSKKSGDNIKTLVTQVSFLNTMAAPKVALFLTCLFSCKIAQMTEQSPSLLERDFKSATVGGKVTLTCFIDSNLVSMSDWYKQPLGQRPRLISSFYVYRKNGIFYDECKDNPRFTLDTEENKNHLIITALQFSDAATYFCANTISESIEFKKGIVVSVKGSGLNIPVLVHQSVSETIQPGGSATLDCTVHTGTCDEKHSVYWFKDSEESHPGIIYTHGDRNNQFEMKPETQTHTCVYNLPVDGLNRSHAGTYYCAVASCGHILFGNGTGLHFEDAMDSRVSVYFLSGALALTTTLSVLLTFILCLVHKRKSCQCAALLSTNTEVPQNEENIHYAALKKHKVNRSTRQKNTLESECVYTSIKQ</sequence>
<comment type="caution">
    <text evidence="11">The sequence shown here is derived from an EMBL/GenBank/DDBJ whole genome shotgun (WGS) entry which is preliminary data.</text>
</comment>
<dbReference type="SMART" id="SM00406">
    <property type="entry name" value="IGv"/>
    <property type="match status" value="5"/>
</dbReference>
<feature type="domain" description="Ig-like" evidence="10">
    <location>
        <begin position="349"/>
        <end position="439"/>
    </location>
</feature>
<evidence type="ECO:0000256" key="1">
    <source>
        <dbReference type="ARBA" id="ARBA00004236"/>
    </source>
</evidence>
<evidence type="ECO:0000313" key="12">
    <source>
        <dbReference type="Proteomes" id="UP001187415"/>
    </source>
</evidence>
<dbReference type="InterPro" id="IPR013106">
    <property type="entry name" value="Ig_V-set"/>
</dbReference>
<dbReference type="GO" id="GO:0005886">
    <property type="term" value="C:plasma membrane"/>
    <property type="evidence" value="ECO:0007669"/>
    <property type="project" value="UniProtKB-SubCell"/>
</dbReference>
<keyword evidence="7" id="KW-0325">Glycoprotein</keyword>
<evidence type="ECO:0000256" key="5">
    <source>
        <dbReference type="ARBA" id="ARBA00023136"/>
    </source>
</evidence>
<dbReference type="Proteomes" id="UP001187415">
    <property type="component" value="Unassembled WGS sequence"/>
</dbReference>
<feature type="transmembrane region" description="Helical" evidence="8">
    <location>
        <begin position="136"/>
        <end position="160"/>
    </location>
</feature>
<keyword evidence="12" id="KW-1185">Reference proteome</keyword>
<feature type="transmembrane region" description="Helical" evidence="8">
    <location>
        <begin position="833"/>
        <end position="857"/>
    </location>
</feature>
<reference evidence="11" key="1">
    <citation type="submission" date="2023-07" db="EMBL/GenBank/DDBJ databases">
        <title>Chromosome-level Genome Assembly of Striped Snakehead (Channa striata).</title>
        <authorList>
            <person name="Liu H."/>
        </authorList>
    </citation>
    <scope>NUCLEOTIDE SEQUENCE</scope>
    <source>
        <strain evidence="11">Gz</strain>
        <tissue evidence="11">Muscle</tissue>
    </source>
</reference>
<evidence type="ECO:0000256" key="9">
    <source>
        <dbReference type="SAM" id="SignalP"/>
    </source>
</evidence>
<comment type="subcellular location">
    <subcellularLocation>
        <location evidence="1">Cell membrane</location>
    </subcellularLocation>
</comment>
<keyword evidence="8" id="KW-0812">Transmembrane</keyword>
<proteinExistence type="predicted"/>
<feature type="domain" description="Ig-like" evidence="10">
    <location>
        <begin position="599"/>
        <end position="702"/>
    </location>
</feature>
<dbReference type="Pfam" id="PF07686">
    <property type="entry name" value="V-set"/>
    <property type="match status" value="5"/>
</dbReference>
<gene>
    <name evidence="11" type="ORF">Q5P01_002243</name>
</gene>
<evidence type="ECO:0000256" key="3">
    <source>
        <dbReference type="ARBA" id="ARBA00022729"/>
    </source>
</evidence>
<feature type="domain" description="Ig-like" evidence="10">
    <location>
        <begin position="27"/>
        <end position="112"/>
    </location>
</feature>
<dbReference type="AlphaFoldDB" id="A0AA88NQQ9"/>
<feature type="chain" id="PRO_5041648527" description="Ig-like domain-containing protein" evidence="9">
    <location>
        <begin position="20"/>
        <end position="913"/>
    </location>
</feature>
<name>A0AA88NQQ9_CHASR</name>
<dbReference type="InterPro" id="IPR052051">
    <property type="entry name" value="TCR_complex_component"/>
</dbReference>
<keyword evidence="5 8" id="KW-0472">Membrane</keyword>
<accession>A0AA88NQQ9</accession>
<dbReference type="InterPro" id="IPR013783">
    <property type="entry name" value="Ig-like_fold"/>
</dbReference>
<dbReference type="CDD" id="cd00099">
    <property type="entry name" value="IgV"/>
    <property type="match status" value="1"/>
</dbReference>